<protein>
    <recommendedName>
        <fullName evidence="3">IS110 family transposase</fullName>
    </recommendedName>
</protein>
<gene>
    <name evidence="1" type="ORF">L4H06_10280</name>
</gene>
<reference evidence="1" key="1">
    <citation type="submission" date="2022-01" db="EMBL/GenBank/DDBJ databases">
        <title>Neisseria sp. ZJ104.</title>
        <authorList>
            <person name="Yang C."/>
        </authorList>
    </citation>
    <scope>NUCLEOTIDE SEQUENCE</scope>
    <source>
        <strain evidence="1">ZJ104</strain>
    </source>
</reference>
<dbReference type="PANTHER" id="PTHR33055:SF13">
    <property type="entry name" value="TRANSPOSASE"/>
    <property type="match status" value="1"/>
</dbReference>
<sequence>LHRAGFKIIIANPRQTHQFAQSQSLTKTDAADAKMLAFYAQVITQKPDWERQLYTNRGLRTSTNVCVCGVSRTKWR</sequence>
<evidence type="ECO:0000313" key="2">
    <source>
        <dbReference type="Proteomes" id="UP001201397"/>
    </source>
</evidence>
<proteinExistence type="predicted"/>
<dbReference type="Proteomes" id="UP001201397">
    <property type="component" value="Unassembled WGS sequence"/>
</dbReference>
<name>A0AAW5AKI9_9NEIS</name>
<evidence type="ECO:0008006" key="3">
    <source>
        <dbReference type="Google" id="ProtNLM"/>
    </source>
</evidence>
<organism evidence="1 2">
    <name type="scientific">Neisseria lisongii</name>
    <dbReference type="NCBI Taxonomy" id="2912188"/>
    <lineage>
        <taxon>Bacteria</taxon>
        <taxon>Pseudomonadati</taxon>
        <taxon>Pseudomonadota</taxon>
        <taxon>Betaproteobacteria</taxon>
        <taxon>Neisseriales</taxon>
        <taxon>Neisseriaceae</taxon>
        <taxon>Neisseria</taxon>
    </lineage>
</organism>
<comment type="caution">
    <text evidence="1">The sequence shown here is derived from an EMBL/GenBank/DDBJ whole genome shotgun (WGS) entry which is preliminary data.</text>
</comment>
<accession>A0AAW5AKI9</accession>
<feature type="non-terminal residue" evidence="1">
    <location>
        <position position="1"/>
    </location>
</feature>
<dbReference type="PANTHER" id="PTHR33055">
    <property type="entry name" value="TRANSPOSASE FOR INSERTION SEQUENCE ELEMENT IS1111A"/>
    <property type="match status" value="1"/>
</dbReference>
<dbReference type="EMBL" id="JAKKDL010000023">
    <property type="protein sequence ID" value="MCF7530607.1"/>
    <property type="molecule type" value="Genomic_DNA"/>
</dbReference>
<evidence type="ECO:0000313" key="1">
    <source>
        <dbReference type="EMBL" id="MCF7530607.1"/>
    </source>
</evidence>
<dbReference type="InterPro" id="IPR047650">
    <property type="entry name" value="Transpos_IS110"/>
</dbReference>
<dbReference type="AlphaFoldDB" id="A0AAW5AKI9"/>